<evidence type="ECO:0000313" key="1">
    <source>
        <dbReference type="EMBL" id="GKV44707.1"/>
    </source>
</evidence>
<protein>
    <submittedName>
        <fullName evidence="1">Uncharacterized protein</fullName>
    </submittedName>
</protein>
<dbReference type="AlphaFoldDB" id="A0AAV5M7X0"/>
<comment type="caution">
    <text evidence="1">The sequence shown here is derived from an EMBL/GenBank/DDBJ whole genome shotgun (WGS) entry which is preliminary data.</text>
</comment>
<evidence type="ECO:0000313" key="2">
    <source>
        <dbReference type="Proteomes" id="UP001054252"/>
    </source>
</evidence>
<accession>A0AAV5M7X0</accession>
<keyword evidence="2" id="KW-1185">Reference proteome</keyword>
<name>A0AAV5M7X0_9ROSI</name>
<dbReference type="Proteomes" id="UP001054252">
    <property type="component" value="Unassembled WGS sequence"/>
</dbReference>
<proteinExistence type="predicted"/>
<sequence length="62" mass="7079">MNLYNPSRFSPLPPEPVALNYGHDANHEIPLLLLLDPVLRIVYLPISISTHVSLQLYSEIQR</sequence>
<organism evidence="1 2">
    <name type="scientific">Rubroshorea leprosula</name>
    <dbReference type="NCBI Taxonomy" id="152421"/>
    <lineage>
        <taxon>Eukaryota</taxon>
        <taxon>Viridiplantae</taxon>
        <taxon>Streptophyta</taxon>
        <taxon>Embryophyta</taxon>
        <taxon>Tracheophyta</taxon>
        <taxon>Spermatophyta</taxon>
        <taxon>Magnoliopsida</taxon>
        <taxon>eudicotyledons</taxon>
        <taxon>Gunneridae</taxon>
        <taxon>Pentapetalae</taxon>
        <taxon>rosids</taxon>
        <taxon>malvids</taxon>
        <taxon>Malvales</taxon>
        <taxon>Dipterocarpaceae</taxon>
        <taxon>Rubroshorea</taxon>
    </lineage>
</organism>
<dbReference type="EMBL" id="BPVZ01000185">
    <property type="protein sequence ID" value="GKV44707.1"/>
    <property type="molecule type" value="Genomic_DNA"/>
</dbReference>
<gene>
    <name evidence="1" type="ORF">SLEP1_g51866</name>
</gene>
<reference evidence="1 2" key="1">
    <citation type="journal article" date="2021" name="Commun. Biol.">
        <title>The genome of Shorea leprosula (Dipterocarpaceae) highlights the ecological relevance of drought in aseasonal tropical rainforests.</title>
        <authorList>
            <person name="Ng K.K.S."/>
            <person name="Kobayashi M.J."/>
            <person name="Fawcett J.A."/>
            <person name="Hatakeyama M."/>
            <person name="Paape T."/>
            <person name="Ng C.H."/>
            <person name="Ang C.C."/>
            <person name="Tnah L.H."/>
            <person name="Lee C.T."/>
            <person name="Nishiyama T."/>
            <person name="Sese J."/>
            <person name="O'Brien M.J."/>
            <person name="Copetti D."/>
            <person name="Mohd Noor M.I."/>
            <person name="Ong R.C."/>
            <person name="Putra M."/>
            <person name="Sireger I.Z."/>
            <person name="Indrioko S."/>
            <person name="Kosugi Y."/>
            <person name="Izuno A."/>
            <person name="Isagi Y."/>
            <person name="Lee S.L."/>
            <person name="Shimizu K.K."/>
        </authorList>
    </citation>
    <scope>NUCLEOTIDE SEQUENCE [LARGE SCALE GENOMIC DNA]</scope>
    <source>
        <strain evidence="1">214</strain>
    </source>
</reference>